<gene>
    <name evidence="9" type="ORF">AWE51_00145</name>
</gene>
<evidence type="ECO:0000256" key="1">
    <source>
        <dbReference type="ARBA" id="ARBA00008136"/>
    </source>
</evidence>
<accession>A0A163BY44</accession>
<keyword evidence="4 8" id="KW-0378">Hydrolase</keyword>
<evidence type="ECO:0000256" key="4">
    <source>
        <dbReference type="ARBA" id="ARBA00022801"/>
    </source>
</evidence>
<dbReference type="GO" id="GO:0008233">
    <property type="term" value="F:peptidase activity"/>
    <property type="evidence" value="ECO:0007669"/>
    <property type="project" value="UniProtKB-KW"/>
</dbReference>
<evidence type="ECO:0000256" key="5">
    <source>
        <dbReference type="ARBA" id="ARBA00023124"/>
    </source>
</evidence>
<sequence length="258" mass="30024">MCYDVKTSLKSQLKRAKHYGNQKAIKEIEEKLVPQTDLPLYHTQGHSHKKLLIYTNENSHYPTVSTWGLIPSWVKDEEQKQRSWNSTLNARGETIFEKPSFRSSATSKRCLIYLDGFYEHHHINKSTIPFYISREDQEPLIVAGLWNDWLDKETGELMNTFSIVTTTANSLMTKIHNNPKAKESRMPVILPDELADNWLLPINDDLDQKGIQELIQPYSAGALEYRTVDRLRGKQYMGNREEITNKVEYPELGLFFDF</sequence>
<keyword evidence="2 8" id="KW-0645">Protease</keyword>
<comment type="similarity">
    <text evidence="1 8">Belongs to the SOS response-associated peptidase family.</text>
</comment>
<reference evidence="9 10" key="1">
    <citation type="submission" date="2016-01" db="EMBL/GenBank/DDBJ databases">
        <title>The draft genome sequence of Aquimarina sp. RZW4-3-2.</title>
        <authorList>
            <person name="Wang Y."/>
        </authorList>
    </citation>
    <scope>NUCLEOTIDE SEQUENCE [LARGE SCALE GENOMIC DNA]</scope>
    <source>
        <strain evidence="9 10">RZW4-3-2</strain>
    </source>
</reference>
<dbReference type="EMBL" id="LQRT01000002">
    <property type="protein sequence ID" value="KZS41891.1"/>
    <property type="molecule type" value="Genomic_DNA"/>
</dbReference>
<dbReference type="GO" id="GO:0006508">
    <property type="term" value="P:proteolysis"/>
    <property type="evidence" value="ECO:0007669"/>
    <property type="project" value="UniProtKB-KW"/>
</dbReference>
<evidence type="ECO:0000256" key="3">
    <source>
        <dbReference type="ARBA" id="ARBA00022763"/>
    </source>
</evidence>
<dbReference type="InterPro" id="IPR003738">
    <property type="entry name" value="SRAP"/>
</dbReference>
<dbReference type="SUPFAM" id="SSF143081">
    <property type="entry name" value="BB1717-like"/>
    <property type="match status" value="1"/>
</dbReference>
<keyword evidence="7" id="KW-0456">Lyase</keyword>
<name>A0A163BY44_9FLAO</name>
<keyword evidence="3" id="KW-0227">DNA damage</keyword>
<dbReference type="GO" id="GO:0003697">
    <property type="term" value="F:single-stranded DNA binding"/>
    <property type="evidence" value="ECO:0007669"/>
    <property type="project" value="InterPro"/>
</dbReference>
<comment type="caution">
    <text evidence="9">The sequence shown here is derived from an EMBL/GenBank/DDBJ whole genome shotgun (WGS) entry which is preliminary data.</text>
</comment>
<dbReference type="GO" id="GO:0106300">
    <property type="term" value="P:protein-DNA covalent cross-linking repair"/>
    <property type="evidence" value="ECO:0007669"/>
    <property type="project" value="InterPro"/>
</dbReference>
<evidence type="ECO:0000256" key="7">
    <source>
        <dbReference type="ARBA" id="ARBA00023239"/>
    </source>
</evidence>
<dbReference type="Gene3D" id="3.90.1680.10">
    <property type="entry name" value="SOS response associated peptidase-like"/>
    <property type="match status" value="1"/>
</dbReference>
<dbReference type="EC" id="3.4.-.-" evidence="8"/>
<keyword evidence="10" id="KW-1185">Reference proteome</keyword>
<dbReference type="STRING" id="1642818.AWE51_00145"/>
<evidence type="ECO:0000313" key="10">
    <source>
        <dbReference type="Proteomes" id="UP000076715"/>
    </source>
</evidence>
<dbReference type="InterPro" id="IPR036590">
    <property type="entry name" value="SRAP-like"/>
</dbReference>
<dbReference type="OrthoDB" id="9782620at2"/>
<evidence type="ECO:0000256" key="6">
    <source>
        <dbReference type="ARBA" id="ARBA00023125"/>
    </source>
</evidence>
<dbReference type="GO" id="GO:0016829">
    <property type="term" value="F:lyase activity"/>
    <property type="evidence" value="ECO:0007669"/>
    <property type="project" value="UniProtKB-KW"/>
</dbReference>
<evidence type="ECO:0000256" key="8">
    <source>
        <dbReference type="RuleBase" id="RU364100"/>
    </source>
</evidence>
<evidence type="ECO:0000256" key="2">
    <source>
        <dbReference type="ARBA" id="ARBA00022670"/>
    </source>
</evidence>
<proteinExistence type="inferred from homology"/>
<evidence type="ECO:0000313" key="9">
    <source>
        <dbReference type="EMBL" id="KZS41891.1"/>
    </source>
</evidence>
<dbReference type="Pfam" id="PF02586">
    <property type="entry name" value="SRAP"/>
    <property type="match status" value="1"/>
</dbReference>
<dbReference type="PANTHER" id="PTHR13604:SF0">
    <property type="entry name" value="ABASIC SITE PROCESSING PROTEIN HMCES"/>
    <property type="match status" value="1"/>
</dbReference>
<dbReference type="Proteomes" id="UP000076715">
    <property type="component" value="Unassembled WGS sequence"/>
</dbReference>
<dbReference type="PANTHER" id="PTHR13604">
    <property type="entry name" value="DC12-RELATED"/>
    <property type="match status" value="1"/>
</dbReference>
<protein>
    <recommendedName>
        <fullName evidence="8">Abasic site processing protein</fullName>
        <ecNumber evidence="8">3.4.-.-</ecNumber>
    </recommendedName>
</protein>
<keyword evidence="5" id="KW-0190">Covalent protein-DNA linkage</keyword>
<dbReference type="AlphaFoldDB" id="A0A163BY44"/>
<keyword evidence="6" id="KW-0238">DNA-binding</keyword>
<organism evidence="9 10">
    <name type="scientific">Aquimarina aggregata</name>
    <dbReference type="NCBI Taxonomy" id="1642818"/>
    <lineage>
        <taxon>Bacteria</taxon>
        <taxon>Pseudomonadati</taxon>
        <taxon>Bacteroidota</taxon>
        <taxon>Flavobacteriia</taxon>
        <taxon>Flavobacteriales</taxon>
        <taxon>Flavobacteriaceae</taxon>
        <taxon>Aquimarina</taxon>
    </lineage>
</organism>
<dbReference type="RefSeq" id="WP_066308658.1">
    <property type="nucleotide sequence ID" value="NZ_LQRT01000002.1"/>
</dbReference>